<dbReference type="NCBIfam" id="TIGR00521">
    <property type="entry name" value="coaBC_dfp"/>
    <property type="match status" value="1"/>
</dbReference>
<proteinExistence type="predicted"/>
<dbReference type="GO" id="GO:0015941">
    <property type="term" value="P:pantothenate catabolic process"/>
    <property type="evidence" value="ECO:0007669"/>
    <property type="project" value="InterPro"/>
</dbReference>
<evidence type="ECO:0000313" key="3">
    <source>
        <dbReference type="Proteomes" id="UP000198724"/>
    </source>
</evidence>
<dbReference type="AlphaFoldDB" id="A0A1I2RRD3"/>
<protein>
    <submittedName>
        <fullName evidence="2">Phosphopantothenoylcysteine decarboxylase / phosphopantothenate--cysteine ligase</fullName>
    </submittedName>
</protein>
<dbReference type="InterPro" id="IPR005252">
    <property type="entry name" value="CoaBC"/>
</dbReference>
<feature type="domain" description="DNA/pantothenate metabolism flavoprotein C-terminal" evidence="1">
    <location>
        <begin position="7"/>
        <end position="215"/>
    </location>
</feature>
<organism evidence="2 3">
    <name type="scientific">Pontibacter chinhatensis</name>
    <dbReference type="NCBI Taxonomy" id="1436961"/>
    <lineage>
        <taxon>Bacteria</taxon>
        <taxon>Pseudomonadati</taxon>
        <taxon>Bacteroidota</taxon>
        <taxon>Cytophagia</taxon>
        <taxon>Cytophagales</taxon>
        <taxon>Hymenobacteraceae</taxon>
        <taxon>Pontibacter</taxon>
    </lineage>
</organism>
<keyword evidence="2" id="KW-0436">Ligase</keyword>
<accession>A0A1I2RRD3</accession>
<dbReference type="Proteomes" id="UP000198724">
    <property type="component" value="Unassembled WGS sequence"/>
</dbReference>
<dbReference type="GO" id="GO:0004633">
    <property type="term" value="F:phosphopantothenoylcysteine decarboxylase activity"/>
    <property type="evidence" value="ECO:0007669"/>
    <property type="project" value="InterPro"/>
</dbReference>
<dbReference type="Gene3D" id="3.40.50.10300">
    <property type="entry name" value="CoaB-like"/>
    <property type="match status" value="1"/>
</dbReference>
<name>A0A1I2RRD3_9BACT</name>
<dbReference type="GO" id="GO:0010181">
    <property type="term" value="F:FMN binding"/>
    <property type="evidence" value="ECO:0007669"/>
    <property type="project" value="InterPro"/>
</dbReference>
<dbReference type="STRING" id="1436961.SAMN05421739_102463"/>
<dbReference type="InterPro" id="IPR035929">
    <property type="entry name" value="CoaB-like_sf"/>
</dbReference>
<keyword evidence="3" id="KW-1185">Reference proteome</keyword>
<dbReference type="InterPro" id="IPR007085">
    <property type="entry name" value="DNA/pantothenate-metab_flavo_C"/>
</dbReference>
<reference evidence="3" key="1">
    <citation type="submission" date="2016-10" db="EMBL/GenBank/DDBJ databases">
        <authorList>
            <person name="Varghese N."/>
            <person name="Submissions S."/>
        </authorList>
    </citation>
    <scope>NUCLEOTIDE SEQUENCE [LARGE SCALE GENOMIC DNA]</scope>
    <source>
        <strain evidence="3">LP51</strain>
    </source>
</reference>
<dbReference type="SUPFAM" id="SSF102645">
    <property type="entry name" value="CoaB-like"/>
    <property type="match status" value="1"/>
</dbReference>
<dbReference type="EMBL" id="FOOT01000002">
    <property type="protein sequence ID" value="SFG42059.1"/>
    <property type="molecule type" value="Genomic_DNA"/>
</dbReference>
<sequence length="220" mass="24171">MTEKSFKGKTVLITAGPTYEPIDPVRFIGNHSTGKMGYALAECFAAHGAAVQLVSGPTSLHTNHTNVEVKRVTTAEEMYKAVLKRADAADIWVFAAAVADYRPKTVADKKIKKAGDELTIELVKNVDIAAALGKEKEEWQFSVGFALETDNEAANAREKLRKKNLDMIVLNSLKDPGAGFAHDTNKITIIEEEATHTFELKKKSEVAQDIVDLIWKRTNG</sequence>
<gene>
    <name evidence="2" type="ORF">SAMN05421739_102463</name>
</gene>
<dbReference type="GO" id="GO:0004632">
    <property type="term" value="F:phosphopantothenate--cysteine ligase activity"/>
    <property type="evidence" value="ECO:0007669"/>
    <property type="project" value="InterPro"/>
</dbReference>
<dbReference type="Pfam" id="PF04127">
    <property type="entry name" value="DFP"/>
    <property type="match status" value="1"/>
</dbReference>
<dbReference type="GO" id="GO:0015937">
    <property type="term" value="P:coenzyme A biosynthetic process"/>
    <property type="evidence" value="ECO:0007669"/>
    <property type="project" value="InterPro"/>
</dbReference>
<evidence type="ECO:0000313" key="2">
    <source>
        <dbReference type="EMBL" id="SFG42059.1"/>
    </source>
</evidence>
<evidence type="ECO:0000259" key="1">
    <source>
        <dbReference type="Pfam" id="PF04127"/>
    </source>
</evidence>